<dbReference type="PANTHER" id="PTHR43429:SF1">
    <property type="entry name" value="NAD(P)H SULFUR OXIDOREDUCTASE (COA-DEPENDENT)"/>
    <property type="match status" value="1"/>
</dbReference>
<keyword evidence="4" id="KW-0274">FAD</keyword>
<sequence length="446" mass="47457">MAEKLVVIGGVAAGMSAASKAKRVNPALEVQVYTDDEFISYAGCGLPYFIGDVILAKQDLIAKTAEQFARQDIAVETSVRAIQIKPADKTVILQRLNNDEIFATSYDRLVIATGARPFVPALKNLDLNGIFTLRTIHDSLNIRRYIAEMQPQKALVVGGGYIGLEMIENLILHGCEVILVERAPHIVPNMDEDMAQIVHDYLESKGVSVLTSTDINGLVGENKIVCAAESSQGNIDCDFVLLSTGVIPNSEIAAEAGLALGVKNAIRVNERMETSADSIYAAGDCAVTYHLLTGQEVYIPMGTTANKQGKIAGENAGGGNARSAGVLGTGIARVLDLEMARTGLSENECTRLGFEVSSRTISAKTAARYYPGAGDIHVKLTVDNNSLRVLGGQIVGFSGAAKRIDTLAASITTGATVKQLIDMDLAYSPPFSPVWDPVLIALNQFA</sequence>
<dbReference type="Gene3D" id="3.50.50.60">
    <property type="entry name" value="FAD/NAD(P)-binding domain"/>
    <property type="match status" value="2"/>
</dbReference>
<keyword evidence="10" id="KW-1185">Reference proteome</keyword>
<reference evidence="9 10" key="1">
    <citation type="submission" date="2015-03" db="EMBL/GenBank/DDBJ databases">
        <authorList>
            <person name="Murphy D."/>
        </authorList>
    </citation>
    <scope>NUCLEOTIDE SEQUENCE [LARGE SCALE GENOMIC DNA]</scope>
    <source>
        <strain evidence="9 10">OL-4</strain>
    </source>
</reference>
<evidence type="ECO:0000313" key="10">
    <source>
        <dbReference type="Proteomes" id="UP000045545"/>
    </source>
</evidence>
<dbReference type="PANTHER" id="PTHR43429">
    <property type="entry name" value="PYRIDINE NUCLEOTIDE-DISULFIDE OXIDOREDUCTASE DOMAIN-CONTAINING"/>
    <property type="match status" value="1"/>
</dbReference>
<evidence type="ECO:0000256" key="3">
    <source>
        <dbReference type="ARBA" id="ARBA00022630"/>
    </source>
</evidence>
<organism evidence="9 10">
    <name type="scientific">Syntrophomonas zehnderi OL-4</name>
    <dbReference type="NCBI Taxonomy" id="690567"/>
    <lineage>
        <taxon>Bacteria</taxon>
        <taxon>Bacillati</taxon>
        <taxon>Bacillota</taxon>
        <taxon>Clostridia</taxon>
        <taxon>Eubacteriales</taxon>
        <taxon>Syntrophomonadaceae</taxon>
        <taxon>Syntrophomonas</taxon>
    </lineage>
</organism>
<evidence type="ECO:0000259" key="8">
    <source>
        <dbReference type="Pfam" id="PF07992"/>
    </source>
</evidence>
<dbReference type="InterPro" id="IPR023753">
    <property type="entry name" value="FAD/NAD-binding_dom"/>
</dbReference>
<name>A0A0E3W338_9FIRM</name>
<dbReference type="InterPro" id="IPR016156">
    <property type="entry name" value="FAD/NAD-linked_Rdtase_dimer_sf"/>
</dbReference>
<accession>A0A0E3W338</accession>
<dbReference type="SUPFAM" id="SSF55424">
    <property type="entry name" value="FAD/NAD-linked reductases, dimerisation (C-terminal) domain"/>
    <property type="match status" value="1"/>
</dbReference>
<evidence type="ECO:0000256" key="6">
    <source>
        <dbReference type="ARBA" id="ARBA00023284"/>
    </source>
</evidence>
<evidence type="ECO:0000256" key="5">
    <source>
        <dbReference type="ARBA" id="ARBA00023002"/>
    </source>
</evidence>
<comment type="cofactor">
    <cofactor evidence="1">
        <name>FAD</name>
        <dbReference type="ChEBI" id="CHEBI:57692"/>
    </cofactor>
</comment>
<dbReference type="InterPro" id="IPR036188">
    <property type="entry name" value="FAD/NAD-bd_sf"/>
</dbReference>
<proteinExistence type="inferred from homology"/>
<dbReference type="PRINTS" id="PR00368">
    <property type="entry name" value="FADPNR"/>
</dbReference>
<dbReference type="InterPro" id="IPR004099">
    <property type="entry name" value="Pyr_nucl-diS_OxRdtase_dimer"/>
</dbReference>
<feature type="domain" description="FAD/NAD(P)-binding" evidence="8">
    <location>
        <begin position="4"/>
        <end position="296"/>
    </location>
</feature>
<keyword evidence="3" id="KW-0285">Flavoprotein</keyword>
<dbReference type="InterPro" id="IPR050260">
    <property type="entry name" value="FAD-bd_OxRdtase"/>
</dbReference>
<dbReference type="Pfam" id="PF07992">
    <property type="entry name" value="Pyr_redox_2"/>
    <property type="match status" value="1"/>
</dbReference>
<dbReference type="Pfam" id="PF02852">
    <property type="entry name" value="Pyr_redox_dim"/>
    <property type="match status" value="1"/>
</dbReference>
<dbReference type="Proteomes" id="UP000045545">
    <property type="component" value="Unassembled WGS sequence"/>
</dbReference>
<dbReference type="RefSeq" id="WP_046496698.1">
    <property type="nucleotide sequence ID" value="NZ_CGIH01000025.1"/>
</dbReference>
<evidence type="ECO:0000256" key="4">
    <source>
        <dbReference type="ARBA" id="ARBA00022827"/>
    </source>
</evidence>
<keyword evidence="5" id="KW-0560">Oxidoreductase</keyword>
<evidence type="ECO:0000256" key="2">
    <source>
        <dbReference type="ARBA" id="ARBA00009130"/>
    </source>
</evidence>
<dbReference type="SUPFAM" id="SSF51905">
    <property type="entry name" value="FAD/NAD(P)-binding domain"/>
    <property type="match status" value="2"/>
</dbReference>
<gene>
    <name evidence="9" type="ORF">1269</name>
</gene>
<dbReference type="PRINTS" id="PR00411">
    <property type="entry name" value="PNDRDTASEI"/>
</dbReference>
<dbReference type="GO" id="GO:0016491">
    <property type="term" value="F:oxidoreductase activity"/>
    <property type="evidence" value="ECO:0007669"/>
    <property type="project" value="UniProtKB-KW"/>
</dbReference>
<dbReference type="AlphaFoldDB" id="A0A0E3W338"/>
<keyword evidence="6" id="KW-0676">Redox-active center</keyword>
<evidence type="ECO:0000313" key="9">
    <source>
        <dbReference type="EMBL" id="CFX46426.1"/>
    </source>
</evidence>
<dbReference type="OrthoDB" id="9802028at2"/>
<dbReference type="STRING" id="690567.1269"/>
<feature type="domain" description="Pyridine nucleotide-disulphide oxidoreductase dimerisation" evidence="7">
    <location>
        <begin position="335"/>
        <end position="434"/>
    </location>
</feature>
<comment type="similarity">
    <text evidence="2">Belongs to the class-III pyridine nucleotide-disulfide oxidoreductase family.</text>
</comment>
<evidence type="ECO:0000256" key="1">
    <source>
        <dbReference type="ARBA" id="ARBA00001974"/>
    </source>
</evidence>
<evidence type="ECO:0000259" key="7">
    <source>
        <dbReference type="Pfam" id="PF02852"/>
    </source>
</evidence>
<dbReference type="EMBL" id="CGIH01000025">
    <property type="protein sequence ID" value="CFX46426.1"/>
    <property type="molecule type" value="Genomic_DNA"/>
</dbReference>
<protein>
    <submittedName>
        <fullName evidence="9">FAD-dependent pyridine nucleotide-disulphide oxidoreductase</fullName>
    </submittedName>
</protein>